<proteinExistence type="predicted"/>
<comment type="caution">
    <text evidence="1">The sequence shown here is derived from an EMBL/GenBank/DDBJ whole genome shotgun (WGS) entry which is preliminary data.</text>
</comment>
<evidence type="ECO:0000313" key="2">
    <source>
        <dbReference type="Proteomes" id="UP000887013"/>
    </source>
</evidence>
<sequence>MPSDLNLKFKNFNKCVKHRYAVYADFESLLSKISTTLPNPTKSFTSSIEKHIPVSFAFVVVDHENDILYHKYYAGEHIIEIFLKFFFCELKAISLKLLREFKRVNKIEVDITSYSLYRCVFCREFFDANSIRVRHHSHDSNCVLGSVHQLCNLLHKKTFFILVIIHNSHNYDSHLLLKHLPPHIAKDINIIPVNIEKFIIFTLDHLKFLDSLDASSDALVNNLNILNHNFPIFDAFFAGEDNRYLLKRKDVLPYSFLDNLSKLSVTTFPSKTQFFNVLAQTHISDED</sequence>
<dbReference type="AlphaFoldDB" id="A0A8X6QUU9"/>
<reference evidence="1" key="1">
    <citation type="submission" date="2020-08" db="EMBL/GenBank/DDBJ databases">
        <title>Multicomponent nature underlies the extraordinary mechanical properties of spider dragline silk.</title>
        <authorList>
            <person name="Kono N."/>
            <person name="Nakamura H."/>
            <person name="Mori M."/>
            <person name="Yoshida Y."/>
            <person name="Ohtoshi R."/>
            <person name="Malay A.D."/>
            <person name="Moran D.A.P."/>
            <person name="Tomita M."/>
            <person name="Numata K."/>
            <person name="Arakawa K."/>
        </authorList>
    </citation>
    <scope>NUCLEOTIDE SEQUENCE</scope>
</reference>
<dbReference type="PANTHER" id="PTHR31511:SF12">
    <property type="entry name" value="RHO TERMINATION FACTOR N-TERMINAL DOMAIN-CONTAINING PROTEIN"/>
    <property type="match status" value="1"/>
</dbReference>
<name>A0A8X6QUU9_NEPPI</name>
<dbReference type="PANTHER" id="PTHR31511">
    <property type="entry name" value="PROTEIN CBG23764"/>
    <property type="match status" value="1"/>
</dbReference>
<accession>A0A8X6QUU9</accession>
<dbReference type="Proteomes" id="UP000887013">
    <property type="component" value="Unassembled WGS sequence"/>
</dbReference>
<organism evidence="1 2">
    <name type="scientific">Nephila pilipes</name>
    <name type="common">Giant wood spider</name>
    <name type="synonym">Nephila maculata</name>
    <dbReference type="NCBI Taxonomy" id="299642"/>
    <lineage>
        <taxon>Eukaryota</taxon>
        <taxon>Metazoa</taxon>
        <taxon>Ecdysozoa</taxon>
        <taxon>Arthropoda</taxon>
        <taxon>Chelicerata</taxon>
        <taxon>Arachnida</taxon>
        <taxon>Araneae</taxon>
        <taxon>Araneomorphae</taxon>
        <taxon>Entelegynae</taxon>
        <taxon>Araneoidea</taxon>
        <taxon>Nephilidae</taxon>
        <taxon>Nephila</taxon>
    </lineage>
</organism>
<dbReference type="EMBL" id="BMAW01084893">
    <property type="protein sequence ID" value="GFU40533.1"/>
    <property type="molecule type" value="Genomic_DNA"/>
</dbReference>
<keyword evidence="2" id="KW-1185">Reference proteome</keyword>
<gene>
    <name evidence="1" type="primary">AVEN_42547_1</name>
    <name evidence="1" type="ORF">NPIL_349961</name>
</gene>
<dbReference type="OrthoDB" id="6423399at2759"/>
<protein>
    <submittedName>
        <fullName evidence="1">C2H2-type domain-containing protein</fullName>
    </submittedName>
</protein>
<evidence type="ECO:0000313" key="1">
    <source>
        <dbReference type="EMBL" id="GFU40533.1"/>
    </source>
</evidence>